<feature type="binding site" evidence="18">
    <location>
        <position position="65"/>
    </location>
    <ligand>
        <name>FMN</name>
        <dbReference type="ChEBI" id="CHEBI:58210"/>
    </ligand>
</feature>
<keyword evidence="7 16" id="KW-0560">Oxidoreductase</keyword>
<evidence type="ECO:0000256" key="1">
    <source>
        <dbReference type="ARBA" id="ARBA00001917"/>
    </source>
</evidence>
<evidence type="ECO:0000256" key="3">
    <source>
        <dbReference type="ARBA" id="ARBA00022643"/>
    </source>
</evidence>
<feature type="binding site" evidence="18">
    <location>
        <position position="163"/>
    </location>
    <ligand>
        <name>FMN</name>
        <dbReference type="ChEBI" id="CHEBI:58210"/>
    </ligand>
</feature>
<evidence type="ECO:0000256" key="12">
    <source>
        <dbReference type="ARBA" id="ARBA00048342"/>
    </source>
</evidence>
<dbReference type="GO" id="GO:0102262">
    <property type="term" value="F:tRNA-dihydrouridine16 synthase activity"/>
    <property type="evidence" value="ECO:0007669"/>
    <property type="project" value="RHEA"/>
</dbReference>
<evidence type="ECO:0000256" key="9">
    <source>
        <dbReference type="ARBA" id="ARBA00038313"/>
    </source>
</evidence>
<keyword evidence="4" id="KW-0507">mRNA processing</keyword>
<keyword evidence="6" id="KW-0521">NADP</keyword>
<comment type="cofactor">
    <cofactor evidence="1 16 18">
        <name>FMN</name>
        <dbReference type="ChEBI" id="CHEBI:58210"/>
    </cofactor>
</comment>
<evidence type="ECO:0000256" key="10">
    <source>
        <dbReference type="ARBA" id="ARBA00047287"/>
    </source>
</evidence>
<comment type="function">
    <text evidence="16">Catalyzes the synthesis of dihydrouridine, a modified base found in the D-loop of most tRNAs.</text>
</comment>
<dbReference type="InterPro" id="IPR018517">
    <property type="entry name" value="tRNA_hU_synthase_CS"/>
</dbReference>
<dbReference type="InParanoid" id="A0A0C3FCD8"/>
<keyword evidence="22" id="KW-1185">Reference proteome</keyword>
<dbReference type="Pfam" id="PF01207">
    <property type="entry name" value="Dus"/>
    <property type="match status" value="1"/>
</dbReference>
<evidence type="ECO:0000256" key="7">
    <source>
        <dbReference type="ARBA" id="ARBA00023002"/>
    </source>
</evidence>
<dbReference type="CDD" id="cd02801">
    <property type="entry name" value="DUS_like_FMN"/>
    <property type="match status" value="1"/>
</dbReference>
<dbReference type="PANTHER" id="PTHR11082">
    <property type="entry name" value="TRNA-DIHYDROURIDINE SYNTHASE"/>
    <property type="match status" value="1"/>
</dbReference>
<comment type="catalytic activity">
    <reaction evidence="10">
        <text>5,6-dihydrouridine(17) in tRNA + NAD(+) = uridine(17) in tRNA + NADH + H(+)</text>
        <dbReference type="Rhea" id="RHEA:53372"/>
        <dbReference type="Rhea" id="RHEA-COMP:13541"/>
        <dbReference type="Rhea" id="RHEA-COMP:13542"/>
        <dbReference type="ChEBI" id="CHEBI:15378"/>
        <dbReference type="ChEBI" id="CHEBI:57540"/>
        <dbReference type="ChEBI" id="CHEBI:57945"/>
        <dbReference type="ChEBI" id="CHEBI:65315"/>
        <dbReference type="ChEBI" id="CHEBI:74443"/>
        <dbReference type="EC" id="1.3.1.88"/>
    </reaction>
    <physiologicalReaction direction="right-to-left" evidence="10">
        <dbReference type="Rhea" id="RHEA:53374"/>
    </physiologicalReaction>
</comment>
<evidence type="ECO:0000256" key="15">
    <source>
        <dbReference type="ARBA" id="ARBA00049467"/>
    </source>
</evidence>
<protein>
    <recommendedName>
        <fullName evidence="16">tRNA-dihydrouridine synthase</fullName>
        <ecNumber evidence="16">1.3.1.-</ecNumber>
    </recommendedName>
</protein>
<evidence type="ECO:0000259" key="20">
    <source>
        <dbReference type="Pfam" id="PF01207"/>
    </source>
</evidence>
<keyword evidence="5 16" id="KW-0819">tRNA processing</keyword>
<feature type="domain" description="DUS-like FMN-binding" evidence="20">
    <location>
        <begin position="1"/>
        <end position="238"/>
    </location>
</feature>
<dbReference type="HOGENOM" id="CLU_013299_5_0_1"/>
<feature type="compositionally biased region" description="Basic and acidic residues" evidence="19">
    <location>
        <begin position="320"/>
        <end position="336"/>
    </location>
</feature>
<keyword evidence="18" id="KW-0547">Nucleotide-binding</keyword>
<feature type="region of interest" description="Disordered" evidence="19">
    <location>
        <begin position="320"/>
        <end position="342"/>
    </location>
</feature>
<evidence type="ECO:0000256" key="13">
    <source>
        <dbReference type="ARBA" id="ARBA00048934"/>
    </source>
</evidence>
<comment type="catalytic activity">
    <reaction evidence="14">
        <text>a 5,6-dihydrouridine in mRNA + NADP(+) = a uridine in mRNA + NADPH + H(+)</text>
        <dbReference type="Rhea" id="RHEA:69855"/>
        <dbReference type="Rhea" id="RHEA-COMP:14658"/>
        <dbReference type="Rhea" id="RHEA-COMP:17789"/>
        <dbReference type="ChEBI" id="CHEBI:15378"/>
        <dbReference type="ChEBI" id="CHEBI:57783"/>
        <dbReference type="ChEBI" id="CHEBI:58349"/>
        <dbReference type="ChEBI" id="CHEBI:65315"/>
        <dbReference type="ChEBI" id="CHEBI:74443"/>
    </reaction>
    <physiologicalReaction direction="right-to-left" evidence="14">
        <dbReference type="Rhea" id="RHEA:69857"/>
    </physiologicalReaction>
</comment>
<dbReference type="PROSITE" id="PS01136">
    <property type="entry name" value="UPF0034"/>
    <property type="match status" value="1"/>
</dbReference>
<gene>
    <name evidence="21" type="ORF">PILCRDRAFT_820647</name>
</gene>
<dbReference type="SUPFAM" id="SSF51395">
    <property type="entry name" value="FMN-linked oxidoreductases"/>
    <property type="match status" value="1"/>
</dbReference>
<dbReference type="Proteomes" id="UP000054166">
    <property type="component" value="Unassembled WGS sequence"/>
</dbReference>
<comment type="similarity">
    <text evidence="16">Belongs to the dus family.</text>
</comment>
<name>A0A0C3FCD8_PILCF</name>
<dbReference type="InterPro" id="IPR013785">
    <property type="entry name" value="Aldolase_TIM"/>
</dbReference>
<dbReference type="GO" id="GO:0106414">
    <property type="term" value="F:mRNA dihydrouridine synthase activity"/>
    <property type="evidence" value="ECO:0007669"/>
    <property type="project" value="RHEA"/>
</dbReference>
<keyword evidence="2 16" id="KW-0285">Flavoprotein</keyword>
<proteinExistence type="inferred from homology"/>
<evidence type="ECO:0000256" key="18">
    <source>
        <dbReference type="PIRSR" id="PIRSR006621-2"/>
    </source>
</evidence>
<evidence type="ECO:0000256" key="2">
    <source>
        <dbReference type="ARBA" id="ARBA00022630"/>
    </source>
</evidence>
<keyword evidence="8" id="KW-0520">NAD</keyword>
<dbReference type="GO" id="GO:0050660">
    <property type="term" value="F:flavin adenine dinucleotide binding"/>
    <property type="evidence" value="ECO:0007669"/>
    <property type="project" value="InterPro"/>
</dbReference>
<organism evidence="21 22">
    <name type="scientific">Piloderma croceum (strain F 1598)</name>
    <dbReference type="NCBI Taxonomy" id="765440"/>
    <lineage>
        <taxon>Eukaryota</taxon>
        <taxon>Fungi</taxon>
        <taxon>Dikarya</taxon>
        <taxon>Basidiomycota</taxon>
        <taxon>Agaricomycotina</taxon>
        <taxon>Agaricomycetes</taxon>
        <taxon>Agaricomycetidae</taxon>
        <taxon>Atheliales</taxon>
        <taxon>Atheliaceae</taxon>
        <taxon>Piloderma</taxon>
    </lineage>
</organism>
<sequence length="347" mass="38658">MINQSDLPFRLLTRRHGATLTYTQMLEPHKLLNDRDYLDFHLRDLQFCQDGYDDLGMLGRPVVVQLCGNDPEIVVKAGRQVQGLCDAIDLNLGCPQDHAREGHYGAYLLGQKDWPLIEQIVSQLSHSLSVPISAKLRLCSPSALTSELGTRIAASGASWITLHARHVNARRRRAGSADLGAVKALKDTLGGSHAGVRVVSNGNVGTWDHIVRNREETGADGMMVGESILGNPCIFENKTPDPVLISLEYLDLCRRYPETVTIANIRTHVRHFVEYQCARRPWYPHFRAALNHSRTIDEIDALLRGRVVKWRGKAGAVVRGEDGRADDDRDNEKSGESDDLGDLFLIQ</sequence>
<dbReference type="EMBL" id="KN832995">
    <property type="protein sequence ID" value="KIM82265.1"/>
    <property type="molecule type" value="Genomic_DNA"/>
</dbReference>
<dbReference type="OrthoDB" id="272303at2759"/>
<evidence type="ECO:0000256" key="17">
    <source>
        <dbReference type="PIRSR" id="PIRSR006621-1"/>
    </source>
</evidence>
<dbReference type="AlphaFoldDB" id="A0A0C3FCD8"/>
<evidence type="ECO:0000256" key="4">
    <source>
        <dbReference type="ARBA" id="ARBA00022664"/>
    </source>
</evidence>
<reference evidence="21 22" key="1">
    <citation type="submission" date="2014-04" db="EMBL/GenBank/DDBJ databases">
        <authorList>
            <consortium name="DOE Joint Genome Institute"/>
            <person name="Kuo A."/>
            <person name="Tarkka M."/>
            <person name="Buscot F."/>
            <person name="Kohler A."/>
            <person name="Nagy L.G."/>
            <person name="Floudas D."/>
            <person name="Copeland A."/>
            <person name="Barry K.W."/>
            <person name="Cichocki N."/>
            <person name="Veneault-Fourrey C."/>
            <person name="LaButti K."/>
            <person name="Lindquist E.A."/>
            <person name="Lipzen A."/>
            <person name="Lundell T."/>
            <person name="Morin E."/>
            <person name="Murat C."/>
            <person name="Sun H."/>
            <person name="Tunlid A."/>
            <person name="Henrissat B."/>
            <person name="Grigoriev I.V."/>
            <person name="Hibbett D.S."/>
            <person name="Martin F."/>
            <person name="Nordberg H.P."/>
            <person name="Cantor M.N."/>
            <person name="Hua S.X."/>
        </authorList>
    </citation>
    <scope>NUCLEOTIDE SEQUENCE [LARGE SCALE GENOMIC DNA]</scope>
    <source>
        <strain evidence="21 22">F 1598</strain>
    </source>
</reference>
<comment type="catalytic activity">
    <reaction evidence="11">
        <text>5,6-dihydrouridine(16) in tRNA + NADP(+) = uridine(16) in tRNA + NADPH + H(+)</text>
        <dbReference type="Rhea" id="RHEA:53376"/>
        <dbReference type="Rhea" id="RHEA-COMP:13543"/>
        <dbReference type="Rhea" id="RHEA-COMP:13544"/>
        <dbReference type="ChEBI" id="CHEBI:15378"/>
        <dbReference type="ChEBI" id="CHEBI:57783"/>
        <dbReference type="ChEBI" id="CHEBI:58349"/>
        <dbReference type="ChEBI" id="CHEBI:65315"/>
        <dbReference type="ChEBI" id="CHEBI:74443"/>
        <dbReference type="EC" id="1.3.1.88"/>
    </reaction>
    <physiologicalReaction direction="right-to-left" evidence="11">
        <dbReference type="Rhea" id="RHEA:53378"/>
    </physiologicalReaction>
</comment>
<evidence type="ECO:0000313" key="21">
    <source>
        <dbReference type="EMBL" id="KIM82265.1"/>
    </source>
</evidence>
<dbReference type="PANTHER" id="PTHR11082:SF5">
    <property type="entry name" value="TRNA-DIHYDROURIDINE(16_17) SYNTHASE [NAD(P)(+)]-LIKE"/>
    <property type="match status" value="1"/>
</dbReference>
<evidence type="ECO:0000256" key="8">
    <source>
        <dbReference type="ARBA" id="ARBA00023027"/>
    </source>
</evidence>
<feature type="binding site" evidence="18">
    <location>
        <position position="135"/>
    </location>
    <ligand>
        <name>FMN</name>
        <dbReference type="ChEBI" id="CHEBI:58210"/>
    </ligand>
</feature>
<evidence type="ECO:0000256" key="6">
    <source>
        <dbReference type="ARBA" id="ARBA00022857"/>
    </source>
</evidence>
<keyword evidence="3 16" id="KW-0288">FMN</keyword>
<dbReference type="InterPro" id="IPR035587">
    <property type="entry name" value="DUS-like_FMN-bd"/>
</dbReference>
<dbReference type="InterPro" id="IPR001269">
    <property type="entry name" value="DUS_fam"/>
</dbReference>
<dbReference type="EC" id="1.3.1.-" evidence="16"/>
<dbReference type="GO" id="GO:0006397">
    <property type="term" value="P:mRNA processing"/>
    <property type="evidence" value="ECO:0007669"/>
    <property type="project" value="UniProtKB-KW"/>
</dbReference>
<comment type="catalytic activity">
    <reaction evidence="15">
        <text>5,6-dihydrouridine(17) in tRNA + NADP(+) = uridine(17) in tRNA + NADPH + H(+)</text>
        <dbReference type="Rhea" id="RHEA:53368"/>
        <dbReference type="Rhea" id="RHEA-COMP:13541"/>
        <dbReference type="Rhea" id="RHEA-COMP:13542"/>
        <dbReference type="ChEBI" id="CHEBI:15378"/>
        <dbReference type="ChEBI" id="CHEBI:57783"/>
        <dbReference type="ChEBI" id="CHEBI:58349"/>
        <dbReference type="ChEBI" id="CHEBI:65315"/>
        <dbReference type="ChEBI" id="CHEBI:74443"/>
        <dbReference type="EC" id="1.3.1.88"/>
    </reaction>
    <physiologicalReaction direction="right-to-left" evidence="15">
        <dbReference type="Rhea" id="RHEA:53370"/>
    </physiologicalReaction>
</comment>
<comment type="catalytic activity">
    <reaction evidence="12">
        <text>a 5,6-dihydrouridine in mRNA + NAD(+) = a uridine in mRNA + NADH + H(+)</text>
        <dbReference type="Rhea" id="RHEA:69851"/>
        <dbReference type="Rhea" id="RHEA-COMP:14658"/>
        <dbReference type="Rhea" id="RHEA-COMP:17789"/>
        <dbReference type="ChEBI" id="CHEBI:15378"/>
        <dbReference type="ChEBI" id="CHEBI:57540"/>
        <dbReference type="ChEBI" id="CHEBI:57945"/>
        <dbReference type="ChEBI" id="CHEBI:65315"/>
        <dbReference type="ChEBI" id="CHEBI:74443"/>
    </reaction>
    <physiologicalReaction direction="right-to-left" evidence="12">
        <dbReference type="Rhea" id="RHEA:69853"/>
    </physiologicalReaction>
</comment>
<evidence type="ECO:0000256" key="5">
    <source>
        <dbReference type="ARBA" id="ARBA00022694"/>
    </source>
</evidence>
<accession>A0A0C3FCD8</accession>
<dbReference type="STRING" id="765440.A0A0C3FCD8"/>
<dbReference type="Gene3D" id="3.20.20.70">
    <property type="entry name" value="Aldolase class I"/>
    <property type="match status" value="1"/>
</dbReference>
<evidence type="ECO:0000256" key="16">
    <source>
        <dbReference type="PIRNR" id="PIRNR006621"/>
    </source>
</evidence>
<dbReference type="PIRSF" id="PIRSF006621">
    <property type="entry name" value="Dus"/>
    <property type="match status" value="1"/>
</dbReference>
<evidence type="ECO:0000313" key="22">
    <source>
        <dbReference type="Proteomes" id="UP000054166"/>
    </source>
</evidence>
<dbReference type="GO" id="GO:0102263">
    <property type="term" value="F:tRNA-dihydrouridine17 synthase activity"/>
    <property type="evidence" value="ECO:0007669"/>
    <property type="project" value="RHEA"/>
</dbReference>
<comment type="similarity">
    <text evidence="9">Belongs to the Dus family. Dus1 subfamily.</text>
</comment>
<evidence type="ECO:0000256" key="14">
    <source>
        <dbReference type="ARBA" id="ARBA00049447"/>
    </source>
</evidence>
<feature type="active site" description="Proton donor" evidence="17">
    <location>
        <position position="94"/>
    </location>
</feature>
<comment type="catalytic activity">
    <reaction evidence="13">
        <text>5,6-dihydrouridine(16) in tRNA + NAD(+) = uridine(16) in tRNA + NADH + H(+)</text>
        <dbReference type="Rhea" id="RHEA:53380"/>
        <dbReference type="Rhea" id="RHEA-COMP:13543"/>
        <dbReference type="Rhea" id="RHEA-COMP:13544"/>
        <dbReference type="ChEBI" id="CHEBI:15378"/>
        <dbReference type="ChEBI" id="CHEBI:57540"/>
        <dbReference type="ChEBI" id="CHEBI:57945"/>
        <dbReference type="ChEBI" id="CHEBI:65315"/>
        <dbReference type="ChEBI" id="CHEBI:74443"/>
        <dbReference type="EC" id="1.3.1.88"/>
    </reaction>
    <physiologicalReaction direction="right-to-left" evidence="13">
        <dbReference type="Rhea" id="RHEA:53382"/>
    </physiologicalReaction>
</comment>
<evidence type="ECO:0000256" key="11">
    <source>
        <dbReference type="ARBA" id="ARBA00047652"/>
    </source>
</evidence>
<reference evidence="22" key="2">
    <citation type="submission" date="2015-01" db="EMBL/GenBank/DDBJ databases">
        <title>Evolutionary Origins and Diversification of the Mycorrhizal Mutualists.</title>
        <authorList>
            <consortium name="DOE Joint Genome Institute"/>
            <consortium name="Mycorrhizal Genomics Consortium"/>
            <person name="Kohler A."/>
            <person name="Kuo A."/>
            <person name="Nagy L.G."/>
            <person name="Floudas D."/>
            <person name="Copeland A."/>
            <person name="Barry K.W."/>
            <person name="Cichocki N."/>
            <person name="Veneault-Fourrey C."/>
            <person name="LaButti K."/>
            <person name="Lindquist E.A."/>
            <person name="Lipzen A."/>
            <person name="Lundell T."/>
            <person name="Morin E."/>
            <person name="Murat C."/>
            <person name="Riley R."/>
            <person name="Ohm R."/>
            <person name="Sun H."/>
            <person name="Tunlid A."/>
            <person name="Henrissat B."/>
            <person name="Grigoriev I.V."/>
            <person name="Hibbett D.S."/>
            <person name="Martin F."/>
        </authorList>
    </citation>
    <scope>NUCLEOTIDE SEQUENCE [LARGE SCALE GENOMIC DNA]</scope>
    <source>
        <strain evidence="22">F 1598</strain>
    </source>
</reference>
<evidence type="ECO:0000256" key="19">
    <source>
        <dbReference type="SAM" id="MobiDB-lite"/>
    </source>
</evidence>